<dbReference type="Proteomes" id="UP000019243">
    <property type="component" value="Unassembled WGS sequence"/>
</dbReference>
<dbReference type="Pfam" id="PF05154">
    <property type="entry name" value="TM2"/>
    <property type="match status" value="1"/>
</dbReference>
<comment type="caution">
    <text evidence="7">The sequence shown here is derived from an EMBL/GenBank/DDBJ whole genome shotgun (WGS) entry which is preliminary data.</text>
</comment>
<keyword evidence="3 5" id="KW-1133">Transmembrane helix</keyword>
<dbReference type="AlphaFoldDB" id="W7CM23"/>
<sequence length="131" mass="14173">MAKVIKVEHDGATIVKNDGELIKVPMSEFSFRPAVHDEVEVFDDNGKYIINKLTFVNDNIDTSGKKVSKVAYIVLAILLGCVGVHKFYAGKIGVGVVFVIFCWTGIPALIGFIEGLVAIGKKADADGNIYL</sequence>
<accession>W7CM23</accession>
<dbReference type="GO" id="GO:0016020">
    <property type="term" value="C:membrane"/>
    <property type="evidence" value="ECO:0007669"/>
    <property type="project" value="UniProtKB-SubCell"/>
</dbReference>
<evidence type="ECO:0000256" key="2">
    <source>
        <dbReference type="ARBA" id="ARBA00022692"/>
    </source>
</evidence>
<gene>
    <name evidence="7" type="ORF">BCAMP_12663</name>
</gene>
<comment type="subcellular location">
    <subcellularLocation>
        <location evidence="1">Membrane</location>
        <topology evidence="1">Multi-pass membrane protein</topology>
    </subcellularLocation>
</comment>
<dbReference type="RefSeq" id="WP_035315807.1">
    <property type="nucleotide sequence ID" value="NZ_AODH01000078.1"/>
</dbReference>
<reference evidence="7 8" key="1">
    <citation type="submission" date="2012-12" db="EMBL/GenBank/DDBJ databases">
        <title>Novel taxa of Listeriaceae from agricultural environments in the United States.</title>
        <authorList>
            <person name="den Bakker H.C."/>
            <person name="Allred A."/>
            <person name="Warchocki S."/>
            <person name="Wright E.M."/>
            <person name="Burrell A."/>
            <person name="Nightingale K.K."/>
            <person name="Kephart D."/>
            <person name="Wiedmann M."/>
        </authorList>
    </citation>
    <scope>NUCLEOTIDE SEQUENCE [LARGE SCALE GENOMIC DNA]</scope>
    <source>
        <strain evidence="7 8">FSL F6-1037</strain>
    </source>
</reference>
<feature type="domain" description="TM2" evidence="6">
    <location>
        <begin position="66"/>
        <end position="115"/>
    </location>
</feature>
<evidence type="ECO:0000313" key="8">
    <source>
        <dbReference type="Proteomes" id="UP000019243"/>
    </source>
</evidence>
<dbReference type="EMBL" id="AODH01000078">
    <property type="protein sequence ID" value="EUJ34158.1"/>
    <property type="molecule type" value="Genomic_DNA"/>
</dbReference>
<dbReference type="PATRIC" id="fig|1265861.3.peg.2466"/>
<evidence type="ECO:0000256" key="5">
    <source>
        <dbReference type="SAM" id="Phobius"/>
    </source>
</evidence>
<feature type="transmembrane region" description="Helical" evidence="5">
    <location>
        <begin position="70"/>
        <end position="88"/>
    </location>
</feature>
<evidence type="ECO:0000256" key="1">
    <source>
        <dbReference type="ARBA" id="ARBA00004141"/>
    </source>
</evidence>
<keyword evidence="8" id="KW-1185">Reference proteome</keyword>
<dbReference type="InterPro" id="IPR007829">
    <property type="entry name" value="TM2"/>
</dbReference>
<keyword evidence="4 5" id="KW-0472">Membrane</keyword>
<organism evidence="7 8">
    <name type="scientific">Brochothrix campestris FSL F6-1037</name>
    <dbReference type="NCBI Taxonomy" id="1265861"/>
    <lineage>
        <taxon>Bacteria</taxon>
        <taxon>Bacillati</taxon>
        <taxon>Bacillota</taxon>
        <taxon>Bacilli</taxon>
        <taxon>Bacillales</taxon>
        <taxon>Listeriaceae</taxon>
        <taxon>Brochothrix</taxon>
    </lineage>
</organism>
<keyword evidence="2 5" id="KW-0812">Transmembrane</keyword>
<evidence type="ECO:0000256" key="3">
    <source>
        <dbReference type="ARBA" id="ARBA00022989"/>
    </source>
</evidence>
<proteinExistence type="predicted"/>
<evidence type="ECO:0000313" key="7">
    <source>
        <dbReference type="EMBL" id="EUJ34158.1"/>
    </source>
</evidence>
<dbReference type="OrthoDB" id="9816361at2"/>
<protein>
    <recommendedName>
        <fullName evidence="6">TM2 domain-containing protein</fullName>
    </recommendedName>
</protein>
<evidence type="ECO:0000256" key="4">
    <source>
        <dbReference type="ARBA" id="ARBA00023136"/>
    </source>
</evidence>
<feature type="transmembrane region" description="Helical" evidence="5">
    <location>
        <begin position="94"/>
        <end position="113"/>
    </location>
</feature>
<name>W7CM23_9LIST</name>
<evidence type="ECO:0000259" key="6">
    <source>
        <dbReference type="Pfam" id="PF05154"/>
    </source>
</evidence>